<keyword evidence="5" id="KW-1185">Reference proteome</keyword>
<gene>
    <name evidence="4" type="ORF">SAMN02799615_00200</name>
</gene>
<feature type="compositionally biased region" description="Basic and acidic residues" evidence="2">
    <location>
        <begin position="448"/>
        <end position="459"/>
    </location>
</feature>
<dbReference type="PANTHER" id="PTHR47485:SF1">
    <property type="entry name" value="THYLAKOID LUMENAL 17.4 KDA PROTEIN, CHLOROPLASTIC"/>
    <property type="match status" value="1"/>
</dbReference>
<dbReference type="PANTHER" id="PTHR47485">
    <property type="entry name" value="THYLAKOID LUMENAL 17.4 KDA PROTEIN, CHLOROPLASTIC"/>
    <property type="match status" value="1"/>
</dbReference>
<reference evidence="5" key="1">
    <citation type="submission" date="2016-10" db="EMBL/GenBank/DDBJ databases">
        <authorList>
            <person name="Varghese N."/>
            <person name="Submissions S."/>
        </authorList>
    </citation>
    <scope>NUCLEOTIDE SEQUENCE [LARGE SCALE GENOMIC DNA]</scope>
    <source>
        <strain evidence="5">UNC178MFTsu3.1</strain>
    </source>
</reference>
<evidence type="ECO:0000259" key="3">
    <source>
        <dbReference type="Pfam" id="PF09937"/>
    </source>
</evidence>
<evidence type="ECO:0000256" key="1">
    <source>
        <dbReference type="ARBA" id="ARBA00022737"/>
    </source>
</evidence>
<dbReference type="SUPFAM" id="SSF141571">
    <property type="entry name" value="Pentapeptide repeat-like"/>
    <property type="match status" value="3"/>
</dbReference>
<name>A0A1I1XER5_9GAMM</name>
<dbReference type="RefSeq" id="WP_051548441.1">
    <property type="nucleotide sequence ID" value="NZ_FONH01000001.1"/>
</dbReference>
<feature type="region of interest" description="Disordered" evidence="2">
    <location>
        <begin position="448"/>
        <end position="480"/>
    </location>
</feature>
<evidence type="ECO:0000256" key="2">
    <source>
        <dbReference type="SAM" id="MobiDB-lite"/>
    </source>
</evidence>
<dbReference type="STRING" id="500610.SAMN02799615_00200"/>
<dbReference type="Proteomes" id="UP000199477">
    <property type="component" value="Unassembled WGS sequence"/>
</dbReference>
<feature type="compositionally biased region" description="Low complexity" evidence="2">
    <location>
        <begin position="460"/>
        <end position="480"/>
    </location>
</feature>
<dbReference type="AlphaFoldDB" id="A0A1I1XER5"/>
<dbReference type="Pfam" id="PF09937">
    <property type="entry name" value="DUF2169"/>
    <property type="match status" value="1"/>
</dbReference>
<accession>A0A1I1XER5</accession>
<dbReference type="EMBL" id="FONH01000001">
    <property type="protein sequence ID" value="SFE05138.1"/>
    <property type="molecule type" value="Genomic_DNA"/>
</dbReference>
<organism evidence="4 5">
    <name type="scientific">Dyella marensis</name>
    <dbReference type="NCBI Taxonomy" id="500610"/>
    <lineage>
        <taxon>Bacteria</taxon>
        <taxon>Pseudomonadati</taxon>
        <taxon>Pseudomonadota</taxon>
        <taxon>Gammaproteobacteria</taxon>
        <taxon>Lysobacterales</taxon>
        <taxon>Rhodanobacteraceae</taxon>
        <taxon>Dyella</taxon>
    </lineage>
</organism>
<dbReference type="InterPro" id="IPR001646">
    <property type="entry name" value="5peptide_repeat"/>
</dbReference>
<keyword evidence="1" id="KW-0677">Repeat</keyword>
<dbReference type="Gene3D" id="2.160.20.80">
    <property type="entry name" value="E3 ubiquitin-protein ligase SopA"/>
    <property type="match status" value="2"/>
</dbReference>
<evidence type="ECO:0000313" key="4">
    <source>
        <dbReference type="EMBL" id="SFE05138.1"/>
    </source>
</evidence>
<dbReference type="Pfam" id="PF00805">
    <property type="entry name" value="Pentapeptide"/>
    <property type="match status" value="5"/>
</dbReference>
<protein>
    <recommendedName>
        <fullName evidence="3">DUF2169 domain-containing protein</fullName>
    </recommendedName>
</protein>
<feature type="domain" description="DUF2169" evidence="3">
    <location>
        <begin position="20"/>
        <end position="305"/>
    </location>
</feature>
<proteinExistence type="predicted"/>
<dbReference type="InterPro" id="IPR018683">
    <property type="entry name" value="DUF2169"/>
</dbReference>
<sequence length="862" mass="93494">MKIVKPMTLSLMHRPYRWQGRDRLLVATLGFFALGGRPEALLRDNLQWRKVMSALPPGRPLDELMPKTRGEVLLAGNAYAANGLAVTEQTVRLSVAGVDKRLRVVGDRQWMYGMLPWLQVTEPLPFTQMPLTWNRAYGGAGHPANPEGRGYARNPLAAFFGRNHGDMPNLEHPQRPVRGPRRRYAPAGFGQLDVGWTPRRQWIGSYGRRWRSDTYPGLADDTHPEFFNAAPLDQRIEGFFAGGEPYRLEGMHPRLPVIEGHLPEFRPRAFAHRAGQPADAAQEIALSFDTVWFFPDAELGVTIHRGEIEVEDSLALDVEALMVAYEYAADAPRPLSHYGEVLALRLNRDTAARHVFNEAQLTPEPDAVLRAARHAEVQDEQQRRQAARAAREAGLAAEFEASAGMPAPPPPPAPLAVDLPVPSAAEIRRGDFDLGATLDAVDRIGREAREQAQAQREEAAAQLAPLPQAPPAAATSTEEALARAAGQGGAIGALGEFGALAGVPPVAVEQIQELQRKGRLASPQPSVPGLPLQPEVAAAIGQWLLLRVREGGSLRGCDLAGADLRNAMLSGADLRGALLEASDLRGAQLDGADLSEVALTGATMDAANFAAACFDGANLARTRARGAVFRGASFAGTQAGDADWSRADLAGARFERWIAPNIVLEDANLEHATLADCVLLHAKADGSRWAHAAWQRTVALGSSLAGSDWREAALSRSVLMECRLTDSHWAGADLARVQGGGGADWSRADLQRVRADHSSWRGANLTDANLAEGQFRECDFSGARLTHAVLERTLFYRSLFMGGELTGCHAGAADFYQAMCRRADFREADLREANFVQAECAEARFDHARLEGVRLEPGRSLP</sequence>
<evidence type="ECO:0000313" key="5">
    <source>
        <dbReference type="Proteomes" id="UP000199477"/>
    </source>
</evidence>